<comment type="caution">
    <text evidence="1">The sequence shown here is derived from an EMBL/GenBank/DDBJ whole genome shotgun (WGS) entry which is preliminary data.</text>
</comment>
<reference evidence="1 2" key="1">
    <citation type="submission" date="2015-05" db="EMBL/GenBank/DDBJ databases">
        <title>Whole genome sequence and identification of bacterial endophytes from Costus igneus.</title>
        <authorList>
            <person name="Lee Y.P."/>
            <person name="Gan H.M."/>
            <person name="Eng W."/>
            <person name="Wheatley M.S."/>
            <person name="Caraballo A."/>
            <person name="Polter S."/>
            <person name="Savka M.A."/>
            <person name="Hudson A.O."/>
        </authorList>
    </citation>
    <scope>NUCLEOTIDE SEQUENCE [LARGE SCALE GENOMIC DNA]</scope>
    <source>
        <strain evidence="1 2">RIT379</strain>
    </source>
</reference>
<accession>A0A0J1HV50</accession>
<dbReference type="RefSeq" id="WP_047944803.1">
    <property type="nucleotide sequence ID" value="NZ_LDPH01000047.1"/>
</dbReference>
<organism evidence="1 2">
    <name type="scientific">Niallia circulans</name>
    <name type="common">Bacillus circulans</name>
    <dbReference type="NCBI Taxonomy" id="1397"/>
    <lineage>
        <taxon>Bacteria</taxon>
        <taxon>Bacillati</taxon>
        <taxon>Bacillota</taxon>
        <taxon>Bacilli</taxon>
        <taxon>Bacillales</taxon>
        <taxon>Bacillaceae</taxon>
        <taxon>Niallia</taxon>
    </lineage>
</organism>
<dbReference type="OrthoDB" id="2890934at2"/>
<gene>
    <name evidence="1" type="ORF">ABW02_24625</name>
</gene>
<sequence length="81" mass="9569">MIDWREEDVNRFFSYHKTITYYGDEIPKFLVLENPNGDGWIIGMFYPFIGGEYVSLEEAGDVRLIFSTLNSAKNYVDFNLW</sequence>
<dbReference type="Proteomes" id="UP000036045">
    <property type="component" value="Unassembled WGS sequence"/>
</dbReference>
<dbReference type="EMBL" id="LDPH01000047">
    <property type="protein sequence ID" value="KLV17568.1"/>
    <property type="molecule type" value="Genomic_DNA"/>
</dbReference>
<keyword evidence="2" id="KW-1185">Reference proteome</keyword>
<dbReference type="PATRIC" id="fig|1397.4.peg.4445"/>
<proteinExistence type="predicted"/>
<dbReference type="AlphaFoldDB" id="A0A0J1HV50"/>
<evidence type="ECO:0000313" key="2">
    <source>
        <dbReference type="Proteomes" id="UP000036045"/>
    </source>
</evidence>
<protein>
    <submittedName>
        <fullName evidence="1">Uncharacterized protein</fullName>
    </submittedName>
</protein>
<evidence type="ECO:0000313" key="1">
    <source>
        <dbReference type="EMBL" id="KLV17568.1"/>
    </source>
</evidence>
<name>A0A0J1HV50_NIACI</name>